<accession>A0ABD3RK70</accession>
<reference evidence="1 2" key="1">
    <citation type="submission" date="2024-12" db="EMBL/GenBank/DDBJ databases">
        <title>The unique morphological basis and parallel evolutionary history of personate flowers in Penstemon.</title>
        <authorList>
            <person name="Depatie T.H."/>
            <person name="Wessinger C.A."/>
        </authorList>
    </citation>
    <scope>NUCLEOTIDE SEQUENCE [LARGE SCALE GENOMIC DNA]</scope>
    <source>
        <strain evidence="1">WTNN_2</strain>
        <tissue evidence="1">Leaf</tissue>
    </source>
</reference>
<name>A0ABD3RK70_9LAMI</name>
<keyword evidence="2" id="KW-1185">Reference proteome</keyword>
<comment type="caution">
    <text evidence="1">The sequence shown here is derived from an EMBL/GenBank/DDBJ whole genome shotgun (WGS) entry which is preliminary data.</text>
</comment>
<organism evidence="1 2">
    <name type="scientific">Penstemon smallii</name>
    <dbReference type="NCBI Taxonomy" id="265156"/>
    <lineage>
        <taxon>Eukaryota</taxon>
        <taxon>Viridiplantae</taxon>
        <taxon>Streptophyta</taxon>
        <taxon>Embryophyta</taxon>
        <taxon>Tracheophyta</taxon>
        <taxon>Spermatophyta</taxon>
        <taxon>Magnoliopsida</taxon>
        <taxon>eudicotyledons</taxon>
        <taxon>Gunneridae</taxon>
        <taxon>Pentapetalae</taxon>
        <taxon>asterids</taxon>
        <taxon>lamiids</taxon>
        <taxon>Lamiales</taxon>
        <taxon>Plantaginaceae</taxon>
        <taxon>Cheloneae</taxon>
        <taxon>Penstemon</taxon>
    </lineage>
</organism>
<proteinExistence type="predicted"/>
<protein>
    <submittedName>
        <fullName evidence="1">Uncharacterized protein</fullName>
    </submittedName>
</protein>
<sequence>MESLQNMDRNFLESRKMKYFFQSEEEMLFTTIIGQDVLGSFLKNTLPINVYSNTTLIETSIGQKYKEKNNPYRAILSWNIQGIESHKLKNMFRIIANNRMPKIVFINEGYDENLYFELGGLSKGLWIIWKSGLFSIIPVKTNPPVFTFAIM</sequence>
<dbReference type="Proteomes" id="UP001634393">
    <property type="component" value="Unassembled WGS sequence"/>
</dbReference>
<evidence type="ECO:0000313" key="1">
    <source>
        <dbReference type="EMBL" id="KAL3813119.1"/>
    </source>
</evidence>
<dbReference type="AlphaFoldDB" id="A0ABD3RK70"/>
<gene>
    <name evidence="1" type="ORF">ACJIZ3_014387</name>
</gene>
<dbReference type="EMBL" id="JBJXBP010000008">
    <property type="protein sequence ID" value="KAL3813119.1"/>
    <property type="molecule type" value="Genomic_DNA"/>
</dbReference>
<evidence type="ECO:0000313" key="2">
    <source>
        <dbReference type="Proteomes" id="UP001634393"/>
    </source>
</evidence>